<evidence type="ECO:0000313" key="2">
    <source>
        <dbReference type="Proteomes" id="UP001208689"/>
    </source>
</evidence>
<protein>
    <submittedName>
        <fullName evidence="1">Uncharacterized protein</fullName>
    </submittedName>
</protein>
<organism evidence="1 2">
    <name type="scientific">Candidatus Lokiarchaeum ossiferum</name>
    <dbReference type="NCBI Taxonomy" id="2951803"/>
    <lineage>
        <taxon>Archaea</taxon>
        <taxon>Promethearchaeati</taxon>
        <taxon>Promethearchaeota</taxon>
        <taxon>Promethearchaeia</taxon>
        <taxon>Promethearchaeales</taxon>
        <taxon>Promethearchaeaceae</taxon>
        <taxon>Candidatus Lokiarchaeum</taxon>
    </lineage>
</organism>
<dbReference type="EMBL" id="CP104013">
    <property type="protein sequence ID" value="UYP45450.1"/>
    <property type="molecule type" value="Genomic_DNA"/>
</dbReference>
<gene>
    <name evidence="1" type="ORF">NEF87_001735</name>
</gene>
<name>A0ABY6HPK4_9ARCH</name>
<evidence type="ECO:0000313" key="1">
    <source>
        <dbReference type="EMBL" id="UYP45450.1"/>
    </source>
</evidence>
<accession>A0ABY6HPK4</accession>
<keyword evidence="2" id="KW-1185">Reference proteome</keyword>
<proteinExistence type="predicted"/>
<reference evidence="1" key="1">
    <citation type="submission" date="2022-09" db="EMBL/GenBank/DDBJ databases">
        <title>Actin cytoskeleton and complex cell architecture in an #Asgard archaeon.</title>
        <authorList>
            <person name="Ponce Toledo R.I."/>
            <person name="Schleper C."/>
            <person name="Rodrigues Oliveira T."/>
            <person name="Wollweber F."/>
            <person name="Xu J."/>
            <person name="Rittmann S."/>
            <person name="Klingl A."/>
            <person name="Pilhofer M."/>
        </authorList>
    </citation>
    <scope>NUCLEOTIDE SEQUENCE</scope>
    <source>
        <strain evidence="1">B-35</strain>
    </source>
</reference>
<sequence length="75" mass="8960">MYTPNPVKFQKIASILQDFFKKYVFSIKNCFLLQIRENYEIYRILGDLEGMDIQLQLSLPFNEAEQDLYDLSFVI</sequence>
<dbReference type="Proteomes" id="UP001208689">
    <property type="component" value="Chromosome"/>
</dbReference>